<dbReference type="OMA" id="EVFYANA"/>
<sequence length="259" mass="27862">MAPGVSTCRDIDVPLSLSFSGSGFMATYQLGVTQCFITYAPWILRTAPCVLGASAGSLVAAAVVSLSFIVTICDEMLHFAEQLKVFTLGPFNPSVNVLQWLECVLHKHLPSDAHQLASGRLGVSTTRLNDGKQIVISQFQSKEELVQALLCSCFVPGYCGMLPPSFNGVYYIDGGFTSMQPVMSGTCSRTLTVSPFSGDTDICPADIPARWDMVVSGTTIKGNVANSFRVLNALFPLPLEQAYHSGYKDAIRFLLQNSG</sequence>
<reference evidence="4" key="3">
    <citation type="submission" date="2025-09" db="UniProtKB">
        <authorList>
            <consortium name="Ensembl"/>
        </authorList>
    </citation>
    <scope>IDENTIFICATION</scope>
</reference>
<dbReference type="GO" id="GO:0055088">
    <property type="term" value="P:lipid homeostasis"/>
    <property type="evidence" value="ECO:0007669"/>
    <property type="project" value="TreeGrafter"/>
</dbReference>
<dbReference type="PANTHER" id="PTHR12406">
    <property type="entry name" value="CALCIUM-INDEPENDENT PHOSPHOLIPASE A2 IPLA2 -RELATED"/>
    <property type="match status" value="1"/>
</dbReference>
<feature type="domain" description="PNPLA" evidence="3">
    <location>
        <begin position="17"/>
        <end position="186"/>
    </location>
</feature>
<dbReference type="AlphaFoldDB" id="A0A665UB73"/>
<dbReference type="PANTHER" id="PTHR12406:SF46">
    <property type="entry name" value="PATATIN-LIKE PHOSPHOLIPASE DOMAIN-CONTAINING PROTEIN 2"/>
    <property type="match status" value="1"/>
</dbReference>
<feature type="active site" description="Proton acceptor" evidence="2">
    <location>
        <position position="173"/>
    </location>
</feature>
<name>A0A665UB73_ECHNA</name>
<dbReference type="Pfam" id="PF01734">
    <property type="entry name" value="Patatin"/>
    <property type="match status" value="1"/>
</dbReference>
<proteinExistence type="predicted"/>
<evidence type="ECO:0000256" key="2">
    <source>
        <dbReference type="PROSITE-ProRule" id="PRU01161"/>
    </source>
</evidence>
<dbReference type="GO" id="GO:0005811">
    <property type="term" value="C:lipid droplet"/>
    <property type="evidence" value="ECO:0007669"/>
    <property type="project" value="TreeGrafter"/>
</dbReference>
<dbReference type="InterPro" id="IPR033562">
    <property type="entry name" value="PLPL"/>
</dbReference>
<keyword evidence="5" id="KW-1185">Reference proteome</keyword>
<evidence type="ECO:0000313" key="4">
    <source>
        <dbReference type="Ensembl" id="ENSENLP00000016364.1"/>
    </source>
</evidence>
<dbReference type="SUPFAM" id="SSF52151">
    <property type="entry name" value="FabD/lysophospholipase-like"/>
    <property type="match status" value="1"/>
</dbReference>
<dbReference type="PROSITE" id="PS51635">
    <property type="entry name" value="PNPLA"/>
    <property type="match status" value="1"/>
</dbReference>
<dbReference type="GO" id="GO:0019433">
    <property type="term" value="P:triglyceride catabolic process"/>
    <property type="evidence" value="ECO:0007669"/>
    <property type="project" value="TreeGrafter"/>
</dbReference>
<keyword evidence="2" id="KW-0442">Lipid degradation</keyword>
<comment type="caution">
    <text evidence="2">Lacks conserved residue(s) required for the propagation of feature annotation.</text>
</comment>
<dbReference type="InParanoid" id="A0A665UB73"/>
<accession>A0A665UB73</accession>
<evidence type="ECO:0000259" key="3">
    <source>
        <dbReference type="PROSITE" id="PS51635"/>
    </source>
</evidence>
<dbReference type="InterPro" id="IPR016035">
    <property type="entry name" value="Acyl_Trfase/lysoPLipase"/>
</dbReference>
<feature type="active site" description="Nucleophile" evidence="2">
    <location>
        <position position="54"/>
    </location>
</feature>
<reference evidence="4" key="1">
    <citation type="submission" date="2021-04" db="EMBL/GenBank/DDBJ databases">
        <authorList>
            <consortium name="Wellcome Sanger Institute Data Sharing"/>
        </authorList>
    </citation>
    <scope>NUCLEOTIDE SEQUENCE [LARGE SCALE GENOMIC DNA]</scope>
</reference>
<evidence type="ECO:0000313" key="5">
    <source>
        <dbReference type="Proteomes" id="UP000472264"/>
    </source>
</evidence>
<dbReference type="GO" id="GO:0004806">
    <property type="term" value="F:triacylglycerol lipase activity"/>
    <property type="evidence" value="ECO:0007669"/>
    <property type="project" value="TreeGrafter"/>
</dbReference>
<keyword evidence="2" id="KW-0378">Hydrolase</keyword>
<dbReference type="GO" id="GO:0016020">
    <property type="term" value="C:membrane"/>
    <property type="evidence" value="ECO:0007669"/>
    <property type="project" value="TreeGrafter"/>
</dbReference>
<dbReference type="Proteomes" id="UP000472264">
    <property type="component" value="Chromosome 7"/>
</dbReference>
<keyword evidence="1 2" id="KW-0443">Lipid metabolism</keyword>
<evidence type="ECO:0000256" key="1">
    <source>
        <dbReference type="ARBA" id="ARBA00023098"/>
    </source>
</evidence>
<dbReference type="Gene3D" id="3.40.1090.10">
    <property type="entry name" value="Cytosolic phospholipase A2 catalytic domain"/>
    <property type="match status" value="1"/>
</dbReference>
<dbReference type="GO" id="GO:0005737">
    <property type="term" value="C:cytoplasm"/>
    <property type="evidence" value="ECO:0007669"/>
    <property type="project" value="TreeGrafter"/>
</dbReference>
<dbReference type="InterPro" id="IPR002641">
    <property type="entry name" value="PNPLA_dom"/>
</dbReference>
<reference evidence="4" key="2">
    <citation type="submission" date="2025-08" db="UniProtKB">
        <authorList>
            <consortium name="Ensembl"/>
        </authorList>
    </citation>
    <scope>IDENTIFICATION</scope>
</reference>
<feature type="short sequence motif" description="DGA/G" evidence="2">
    <location>
        <begin position="173"/>
        <end position="175"/>
    </location>
</feature>
<feature type="short sequence motif" description="GXSXG" evidence="2">
    <location>
        <begin position="52"/>
        <end position="56"/>
    </location>
</feature>
<dbReference type="Ensembl" id="ENSENLT00000016974.1">
    <property type="protein sequence ID" value="ENSENLP00000016364.1"/>
    <property type="gene ID" value="ENSENLG00000007546.1"/>
</dbReference>
<protein>
    <recommendedName>
        <fullName evidence="3">PNPLA domain-containing protein</fullName>
    </recommendedName>
</protein>
<organism evidence="4 5">
    <name type="scientific">Echeneis naucrates</name>
    <name type="common">Live sharksucker</name>
    <dbReference type="NCBI Taxonomy" id="173247"/>
    <lineage>
        <taxon>Eukaryota</taxon>
        <taxon>Metazoa</taxon>
        <taxon>Chordata</taxon>
        <taxon>Craniata</taxon>
        <taxon>Vertebrata</taxon>
        <taxon>Euteleostomi</taxon>
        <taxon>Actinopterygii</taxon>
        <taxon>Neopterygii</taxon>
        <taxon>Teleostei</taxon>
        <taxon>Neoteleostei</taxon>
        <taxon>Acanthomorphata</taxon>
        <taxon>Carangaria</taxon>
        <taxon>Carangiformes</taxon>
        <taxon>Echeneidae</taxon>
        <taxon>Echeneis</taxon>
    </lineage>
</organism>